<accession>A0A9D4C8C8</accession>
<feature type="compositionally biased region" description="Gly residues" evidence="1">
    <location>
        <begin position="70"/>
        <end position="115"/>
    </location>
</feature>
<evidence type="ECO:0000313" key="3">
    <source>
        <dbReference type="Proteomes" id="UP000828390"/>
    </source>
</evidence>
<sequence length="115" mass="10695">MGINESKFRPSGLYSGGEYRCEATMSCTECGGQCLPECCKMGNGGNNAGMMGAGCDDKYRGGFFPRDRGGGGGGGGSEGGGSVGGSGSDSVGGNGGGGSGAGGSGGAGDGVKGGK</sequence>
<evidence type="ECO:0000256" key="1">
    <source>
        <dbReference type="SAM" id="MobiDB-lite"/>
    </source>
</evidence>
<feature type="region of interest" description="Disordered" evidence="1">
    <location>
        <begin position="66"/>
        <end position="115"/>
    </location>
</feature>
<keyword evidence="3" id="KW-1185">Reference proteome</keyword>
<dbReference type="Proteomes" id="UP000828390">
    <property type="component" value="Unassembled WGS sequence"/>
</dbReference>
<reference evidence="2" key="2">
    <citation type="submission" date="2020-11" db="EMBL/GenBank/DDBJ databases">
        <authorList>
            <person name="McCartney M.A."/>
            <person name="Auch B."/>
            <person name="Kono T."/>
            <person name="Mallez S."/>
            <person name="Becker A."/>
            <person name="Gohl D.M."/>
            <person name="Silverstein K.A.T."/>
            <person name="Koren S."/>
            <person name="Bechman K.B."/>
            <person name="Herman A."/>
            <person name="Abrahante J.E."/>
            <person name="Garbe J."/>
        </authorList>
    </citation>
    <scope>NUCLEOTIDE SEQUENCE</scope>
    <source>
        <strain evidence="2">Duluth1</strain>
        <tissue evidence="2">Whole animal</tissue>
    </source>
</reference>
<gene>
    <name evidence="2" type="ORF">DPMN_061778</name>
</gene>
<organism evidence="2 3">
    <name type="scientific">Dreissena polymorpha</name>
    <name type="common">Zebra mussel</name>
    <name type="synonym">Mytilus polymorpha</name>
    <dbReference type="NCBI Taxonomy" id="45954"/>
    <lineage>
        <taxon>Eukaryota</taxon>
        <taxon>Metazoa</taxon>
        <taxon>Spiralia</taxon>
        <taxon>Lophotrochozoa</taxon>
        <taxon>Mollusca</taxon>
        <taxon>Bivalvia</taxon>
        <taxon>Autobranchia</taxon>
        <taxon>Heteroconchia</taxon>
        <taxon>Euheterodonta</taxon>
        <taxon>Imparidentia</taxon>
        <taxon>Neoheterodontei</taxon>
        <taxon>Myida</taxon>
        <taxon>Dreissenoidea</taxon>
        <taxon>Dreissenidae</taxon>
        <taxon>Dreissena</taxon>
    </lineage>
</organism>
<name>A0A9D4C8C8_DREPO</name>
<comment type="caution">
    <text evidence="2">The sequence shown here is derived from an EMBL/GenBank/DDBJ whole genome shotgun (WGS) entry which is preliminary data.</text>
</comment>
<evidence type="ECO:0000313" key="2">
    <source>
        <dbReference type="EMBL" id="KAH3718951.1"/>
    </source>
</evidence>
<protein>
    <submittedName>
        <fullName evidence="2">Uncharacterized protein</fullName>
    </submittedName>
</protein>
<reference evidence="2" key="1">
    <citation type="journal article" date="2019" name="bioRxiv">
        <title>The Genome of the Zebra Mussel, Dreissena polymorpha: A Resource for Invasive Species Research.</title>
        <authorList>
            <person name="McCartney M.A."/>
            <person name="Auch B."/>
            <person name="Kono T."/>
            <person name="Mallez S."/>
            <person name="Zhang Y."/>
            <person name="Obille A."/>
            <person name="Becker A."/>
            <person name="Abrahante J.E."/>
            <person name="Garbe J."/>
            <person name="Badalamenti J.P."/>
            <person name="Herman A."/>
            <person name="Mangelson H."/>
            <person name="Liachko I."/>
            <person name="Sullivan S."/>
            <person name="Sone E.D."/>
            <person name="Koren S."/>
            <person name="Silverstein K.A.T."/>
            <person name="Beckman K.B."/>
            <person name="Gohl D.M."/>
        </authorList>
    </citation>
    <scope>NUCLEOTIDE SEQUENCE</scope>
    <source>
        <strain evidence="2">Duluth1</strain>
        <tissue evidence="2">Whole animal</tissue>
    </source>
</reference>
<proteinExistence type="predicted"/>
<dbReference type="AlphaFoldDB" id="A0A9D4C8C8"/>
<dbReference type="EMBL" id="JAIWYP010000013">
    <property type="protein sequence ID" value="KAH3718951.1"/>
    <property type="molecule type" value="Genomic_DNA"/>
</dbReference>